<dbReference type="PANTHER" id="PTHR30388:SF4">
    <property type="entry name" value="MOLYBDENUM COFACTOR INSERTION CHAPERONE PAOD"/>
    <property type="match status" value="1"/>
</dbReference>
<sequence>MQAVDEKVLARVVECLSEGKPCWLATVVATYGSSPRPVGSLLTCNTEGEIVGSLSGGCVEDDLLEKLTLGLLAHERAQFFRYGDDEEEAEKLGLPCGGHLDIVVEALEVSMLPHFEKIKRRLQSRSLCQRTVDLRDRSIATLDVDRFEELRYEETAQTLAQTYGPRYQLFLIGAGMVSQYVAEMAQALDYRVVICDPRQEILDGFPVAGVEKICDMPDDAIRESANDCHTAIIALTHDPRIDDMGLMEALKTSAFYVGAMGSSRTSDSRRERLRALDISAHELERLHAPVGLSIGSKTPPEIALSILAEITSIRKQRETDKTDVSVLERSVGHESEPAVARSGIVVG</sequence>
<dbReference type="InterPro" id="IPR003777">
    <property type="entry name" value="XdhC_CoxI"/>
</dbReference>
<dbReference type="AlphaFoldDB" id="A0A381SA53"/>
<dbReference type="InterPro" id="IPR036291">
    <property type="entry name" value="NAD(P)-bd_dom_sf"/>
</dbReference>
<feature type="domain" description="XdhC Rossmann" evidence="2">
    <location>
        <begin position="169"/>
        <end position="310"/>
    </location>
</feature>
<dbReference type="EMBL" id="UINC01002794">
    <property type="protein sequence ID" value="SVA00374.1"/>
    <property type="molecule type" value="Genomic_DNA"/>
</dbReference>
<dbReference type="Pfam" id="PF02625">
    <property type="entry name" value="XdhC_CoxI"/>
    <property type="match status" value="1"/>
</dbReference>
<evidence type="ECO:0000259" key="1">
    <source>
        <dbReference type="Pfam" id="PF02625"/>
    </source>
</evidence>
<evidence type="ECO:0008006" key="4">
    <source>
        <dbReference type="Google" id="ProtNLM"/>
    </source>
</evidence>
<dbReference type="PANTHER" id="PTHR30388">
    <property type="entry name" value="ALDEHYDE OXIDOREDUCTASE MOLYBDENUM COFACTOR ASSEMBLY PROTEIN"/>
    <property type="match status" value="1"/>
</dbReference>
<gene>
    <name evidence="3" type="ORF">METZ01_LOCUS53228</name>
</gene>
<proteinExistence type="predicted"/>
<dbReference type="Pfam" id="PF13478">
    <property type="entry name" value="XdhC_C"/>
    <property type="match status" value="1"/>
</dbReference>
<dbReference type="InterPro" id="IPR052698">
    <property type="entry name" value="MoCofactor_Util/Proc"/>
</dbReference>
<evidence type="ECO:0000259" key="2">
    <source>
        <dbReference type="Pfam" id="PF13478"/>
    </source>
</evidence>
<feature type="domain" description="XdhC- CoxI" evidence="1">
    <location>
        <begin position="16"/>
        <end position="83"/>
    </location>
</feature>
<evidence type="ECO:0000313" key="3">
    <source>
        <dbReference type="EMBL" id="SVA00374.1"/>
    </source>
</evidence>
<reference evidence="3" key="1">
    <citation type="submission" date="2018-05" db="EMBL/GenBank/DDBJ databases">
        <authorList>
            <person name="Lanie J.A."/>
            <person name="Ng W.-L."/>
            <person name="Kazmierczak K.M."/>
            <person name="Andrzejewski T.M."/>
            <person name="Davidsen T.M."/>
            <person name="Wayne K.J."/>
            <person name="Tettelin H."/>
            <person name="Glass J.I."/>
            <person name="Rusch D."/>
            <person name="Podicherti R."/>
            <person name="Tsui H.-C.T."/>
            <person name="Winkler M.E."/>
        </authorList>
    </citation>
    <scope>NUCLEOTIDE SEQUENCE</scope>
</reference>
<protein>
    <recommendedName>
        <fullName evidence="4">XdhC Rossmann domain-containing protein</fullName>
    </recommendedName>
</protein>
<accession>A0A381SA53</accession>
<organism evidence="3">
    <name type="scientific">marine metagenome</name>
    <dbReference type="NCBI Taxonomy" id="408172"/>
    <lineage>
        <taxon>unclassified sequences</taxon>
        <taxon>metagenomes</taxon>
        <taxon>ecological metagenomes</taxon>
    </lineage>
</organism>
<name>A0A381SA53_9ZZZZ</name>
<dbReference type="InterPro" id="IPR027051">
    <property type="entry name" value="XdhC_Rossmann_dom"/>
</dbReference>
<dbReference type="Gene3D" id="3.40.50.720">
    <property type="entry name" value="NAD(P)-binding Rossmann-like Domain"/>
    <property type="match status" value="1"/>
</dbReference>
<dbReference type="SUPFAM" id="SSF51735">
    <property type="entry name" value="NAD(P)-binding Rossmann-fold domains"/>
    <property type="match status" value="1"/>
</dbReference>